<evidence type="ECO:0000313" key="3">
    <source>
        <dbReference type="EMBL" id="AAP99621.1"/>
    </source>
</evidence>
<dbReference type="PATRIC" id="fig|167539.5.peg.591"/>
<feature type="domain" description="YCII-related" evidence="2">
    <location>
        <begin position="3"/>
        <end position="86"/>
    </location>
</feature>
<dbReference type="EMBL" id="AE017126">
    <property type="protein sequence ID" value="AAP99621.1"/>
    <property type="molecule type" value="Genomic_DNA"/>
</dbReference>
<reference evidence="3 4" key="1">
    <citation type="journal article" date="2003" name="Proc. Natl. Acad. Sci. U.S.A.">
        <title>Genome sequence of the cyanobacterium Prochlorococcus marinus SS120, a nearly minimal oxyphototrophic genome.</title>
        <authorList>
            <person name="Dufresne A."/>
            <person name="Salanoubat M."/>
            <person name="Partensky F."/>
            <person name="Artiguenave F."/>
            <person name="Axmann I.M."/>
            <person name="Barbe V."/>
            <person name="Duprat S."/>
            <person name="Galperin M.Y."/>
            <person name="Koonin E.V."/>
            <person name="Le Gall F."/>
            <person name="Makarova K.S."/>
            <person name="Ostrowski M."/>
            <person name="Oztas S."/>
            <person name="Robert C."/>
            <person name="Rogozin I.B."/>
            <person name="Scanlan D.J."/>
            <person name="Tandeau de Marsac N."/>
            <person name="Weissenbach J."/>
            <person name="Wincker P."/>
            <person name="Wolf Y.I."/>
            <person name="Hess W.R."/>
        </authorList>
    </citation>
    <scope>NUCLEOTIDE SEQUENCE [LARGE SCALE GENOMIC DNA]</scope>
    <source>
        <strain evidence="4">SARG / CCMP1375 / SS120</strain>
    </source>
</reference>
<gene>
    <name evidence="3" type="ordered locus">Pro_0576</name>
</gene>
<protein>
    <submittedName>
        <fullName evidence="3">Uncharacterized YCII family conserved protein</fullName>
    </submittedName>
</protein>
<dbReference type="Proteomes" id="UP000001420">
    <property type="component" value="Chromosome"/>
</dbReference>
<dbReference type="STRING" id="167539.Pro_0576"/>
<dbReference type="InterPro" id="IPR051807">
    <property type="entry name" value="Sec-metab_biosynth-assoc"/>
</dbReference>
<comment type="similarity">
    <text evidence="1">Belongs to the YciI family.</text>
</comment>
<sequence>MDKFVLFGSYCENAIQKRVPFRDEHLSRLNKLKQEGILITLGPTKCNRYVFGVFEATSIDIVKKLLDEDVYWKEGIWTSLDIYPWTQAF</sequence>
<dbReference type="Pfam" id="PF03795">
    <property type="entry name" value="YCII"/>
    <property type="match status" value="1"/>
</dbReference>
<dbReference type="PANTHER" id="PTHR33606">
    <property type="entry name" value="PROTEIN YCII"/>
    <property type="match status" value="1"/>
</dbReference>
<dbReference type="eggNOG" id="COG2350">
    <property type="taxonomic scope" value="Bacteria"/>
</dbReference>
<dbReference type="RefSeq" id="WP_011124729.1">
    <property type="nucleotide sequence ID" value="NC_005042.1"/>
</dbReference>
<dbReference type="EnsemblBacteria" id="AAP99621">
    <property type="protein sequence ID" value="AAP99621"/>
    <property type="gene ID" value="Pro_0576"/>
</dbReference>
<dbReference type="InterPro" id="IPR011008">
    <property type="entry name" value="Dimeric_a/b-barrel"/>
</dbReference>
<dbReference type="OrthoDB" id="461832at2"/>
<proteinExistence type="inferred from homology"/>
<name>Q7VD13_PROMA</name>
<evidence type="ECO:0000256" key="1">
    <source>
        <dbReference type="ARBA" id="ARBA00007689"/>
    </source>
</evidence>
<organism evidence="3 4">
    <name type="scientific">Prochlorococcus marinus (strain SARG / CCMP1375 / SS120)</name>
    <dbReference type="NCBI Taxonomy" id="167539"/>
    <lineage>
        <taxon>Bacteria</taxon>
        <taxon>Bacillati</taxon>
        <taxon>Cyanobacteriota</taxon>
        <taxon>Cyanophyceae</taxon>
        <taxon>Synechococcales</taxon>
        <taxon>Prochlorococcaceae</taxon>
        <taxon>Prochlorococcus</taxon>
    </lineage>
</organism>
<keyword evidence="4" id="KW-1185">Reference proteome</keyword>
<dbReference type="Gene3D" id="3.30.70.1060">
    <property type="entry name" value="Dimeric alpha+beta barrel"/>
    <property type="match status" value="1"/>
</dbReference>
<dbReference type="HOGENOM" id="CLU_110355_5_1_3"/>
<dbReference type="AlphaFoldDB" id="Q7VD13"/>
<dbReference type="InterPro" id="IPR005545">
    <property type="entry name" value="YCII"/>
</dbReference>
<dbReference type="KEGG" id="pma:Pro_0576"/>
<dbReference type="SUPFAM" id="SSF54909">
    <property type="entry name" value="Dimeric alpha+beta barrel"/>
    <property type="match status" value="1"/>
</dbReference>
<accession>Q7VD13</accession>
<dbReference type="PANTHER" id="PTHR33606:SF3">
    <property type="entry name" value="PROTEIN YCII"/>
    <property type="match status" value="1"/>
</dbReference>
<evidence type="ECO:0000313" key="4">
    <source>
        <dbReference type="Proteomes" id="UP000001420"/>
    </source>
</evidence>
<dbReference type="NCBIfam" id="NF009506">
    <property type="entry name" value="PRK12864.1"/>
    <property type="match status" value="1"/>
</dbReference>
<evidence type="ECO:0000259" key="2">
    <source>
        <dbReference type="Pfam" id="PF03795"/>
    </source>
</evidence>